<proteinExistence type="predicted"/>
<dbReference type="Proteomes" id="UP000327013">
    <property type="component" value="Unassembled WGS sequence"/>
</dbReference>
<evidence type="ECO:0000256" key="2">
    <source>
        <dbReference type="SAM" id="MobiDB-lite"/>
    </source>
</evidence>
<evidence type="ECO:0000313" key="4">
    <source>
        <dbReference type="Proteomes" id="UP000327013"/>
    </source>
</evidence>
<accession>A0A5N6L5U8</accession>
<evidence type="ECO:0000313" key="3">
    <source>
        <dbReference type="EMBL" id="KAB9634474.1"/>
    </source>
</evidence>
<sequence length="250" mass="27260">MLGNLSEDIAQDDAFLDGGDLFGLSLDSPQTSIPVNLVKKTGAAGVPDSGEVGDPDLDDRVPVGSFILALRPSARKSLPDASGKKNGSLPVTRLDPVSPTTSSDVVLLDTSKNDVEMSVSKNLQVPLQQRFLNKMGNFLISSLRECALVELSDMSTVADEIFFESLGFDPSPFSKQSRKRKKFDPDVILEKKNVIVAEVVAQAKELEKTLEEKRNLLDACHAVRKDLKTAHSSLQEQIIELERKLSGLRN</sequence>
<gene>
    <name evidence="3" type="ORF">FH972_027051</name>
</gene>
<feature type="region of interest" description="Disordered" evidence="2">
    <location>
        <begin position="76"/>
        <end position="96"/>
    </location>
</feature>
<comment type="caution">
    <text evidence="3">The sequence shown here is derived from an EMBL/GenBank/DDBJ whole genome shotgun (WGS) entry which is preliminary data.</text>
</comment>
<feature type="coiled-coil region" evidence="1">
    <location>
        <begin position="196"/>
        <end position="244"/>
    </location>
</feature>
<protein>
    <submittedName>
        <fullName evidence="3">Uncharacterized protein</fullName>
    </submittedName>
</protein>
<organism evidence="3 4">
    <name type="scientific">Carpinus fangiana</name>
    <dbReference type="NCBI Taxonomy" id="176857"/>
    <lineage>
        <taxon>Eukaryota</taxon>
        <taxon>Viridiplantae</taxon>
        <taxon>Streptophyta</taxon>
        <taxon>Embryophyta</taxon>
        <taxon>Tracheophyta</taxon>
        <taxon>Spermatophyta</taxon>
        <taxon>Magnoliopsida</taxon>
        <taxon>eudicotyledons</taxon>
        <taxon>Gunneridae</taxon>
        <taxon>Pentapetalae</taxon>
        <taxon>rosids</taxon>
        <taxon>fabids</taxon>
        <taxon>Fagales</taxon>
        <taxon>Betulaceae</taxon>
        <taxon>Carpinus</taxon>
    </lineage>
</organism>
<keyword evidence="4" id="KW-1185">Reference proteome</keyword>
<keyword evidence="1" id="KW-0175">Coiled coil</keyword>
<reference evidence="3 4" key="1">
    <citation type="submission" date="2019-06" db="EMBL/GenBank/DDBJ databases">
        <title>A chromosomal-level reference genome of Carpinus fangiana (Coryloideae, Betulaceae).</title>
        <authorList>
            <person name="Yang X."/>
            <person name="Wang Z."/>
            <person name="Zhang L."/>
            <person name="Hao G."/>
            <person name="Liu J."/>
            <person name="Yang Y."/>
        </authorList>
    </citation>
    <scope>NUCLEOTIDE SEQUENCE [LARGE SCALE GENOMIC DNA]</scope>
    <source>
        <strain evidence="3">Cfa_2016G</strain>
        <tissue evidence="3">Leaf</tissue>
    </source>
</reference>
<dbReference type="EMBL" id="VIBQ01000242">
    <property type="protein sequence ID" value="KAB9634474.1"/>
    <property type="molecule type" value="Genomic_DNA"/>
</dbReference>
<name>A0A5N6L5U8_9ROSI</name>
<evidence type="ECO:0000256" key="1">
    <source>
        <dbReference type="SAM" id="Coils"/>
    </source>
</evidence>
<dbReference type="AlphaFoldDB" id="A0A5N6L5U8"/>